<evidence type="ECO:0000313" key="3">
    <source>
        <dbReference type="Proteomes" id="UP000275846"/>
    </source>
</evidence>
<dbReference type="Proteomes" id="UP000275846">
    <property type="component" value="Unassembled WGS sequence"/>
</dbReference>
<dbReference type="EMBL" id="UYSU01045000">
    <property type="protein sequence ID" value="VDM05074.1"/>
    <property type="molecule type" value="Genomic_DNA"/>
</dbReference>
<proteinExistence type="predicted"/>
<feature type="region of interest" description="Disordered" evidence="1">
    <location>
        <begin position="1"/>
        <end position="32"/>
    </location>
</feature>
<sequence>MPSVPVVRGWSNRASTPPLERISPAPPFASPSSASLVCAGPMTSVQSRTYLWPPGGGSALAVMA</sequence>
<name>A0A3P7DN73_SCHSO</name>
<dbReference type="AlphaFoldDB" id="A0A3P7DN73"/>
<evidence type="ECO:0000256" key="1">
    <source>
        <dbReference type="SAM" id="MobiDB-lite"/>
    </source>
</evidence>
<evidence type="ECO:0000313" key="2">
    <source>
        <dbReference type="EMBL" id="VDM05074.1"/>
    </source>
</evidence>
<gene>
    <name evidence="2" type="ORF">SSLN_LOCUS18688</name>
</gene>
<keyword evidence="3" id="KW-1185">Reference proteome</keyword>
<organism evidence="2 3">
    <name type="scientific">Schistocephalus solidus</name>
    <name type="common">Tapeworm</name>
    <dbReference type="NCBI Taxonomy" id="70667"/>
    <lineage>
        <taxon>Eukaryota</taxon>
        <taxon>Metazoa</taxon>
        <taxon>Spiralia</taxon>
        <taxon>Lophotrochozoa</taxon>
        <taxon>Platyhelminthes</taxon>
        <taxon>Cestoda</taxon>
        <taxon>Eucestoda</taxon>
        <taxon>Diphyllobothriidea</taxon>
        <taxon>Diphyllobothriidae</taxon>
        <taxon>Schistocephalus</taxon>
    </lineage>
</organism>
<protein>
    <submittedName>
        <fullName evidence="2">Uncharacterized protein</fullName>
    </submittedName>
</protein>
<reference evidence="2 3" key="1">
    <citation type="submission" date="2018-11" db="EMBL/GenBank/DDBJ databases">
        <authorList>
            <consortium name="Pathogen Informatics"/>
        </authorList>
    </citation>
    <scope>NUCLEOTIDE SEQUENCE [LARGE SCALE GENOMIC DNA]</scope>
    <source>
        <strain evidence="2 3">NST_G2</strain>
    </source>
</reference>
<accession>A0A3P7DN73</accession>